<evidence type="ECO:0000256" key="1">
    <source>
        <dbReference type="SAM" id="SignalP"/>
    </source>
</evidence>
<keyword evidence="1" id="KW-0732">Signal</keyword>
<name>A0AAD6S3K4_9AGAR</name>
<comment type="caution">
    <text evidence="2">The sequence shown here is derived from an EMBL/GenBank/DDBJ whole genome shotgun (WGS) entry which is preliminary data.</text>
</comment>
<dbReference type="Proteomes" id="UP001218188">
    <property type="component" value="Unassembled WGS sequence"/>
</dbReference>
<dbReference type="SUPFAM" id="SSF49503">
    <property type="entry name" value="Cupredoxins"/>
    <property type="match status" value="2"/>
</dbReference>
<protein>
    <submittedName>
        <fullName evidence="2">Cupredoxin</fullName>
    </submittedName>
</protein>
<reference evidence="2" key="1">
    <citation type="submission" date="2023-03" db="EMBL/GenBank/DDBJ databases">
        <title>Massive genome expansion in bonnet fungi (Mycena s.s.) driven by repeated elements and novel gene families across ecological guilds.</title>
        <authorList>
            <consortium name="Lawrence Berkeley National Laboratory"/>
            <person name="Harder C.B."/>
            <person name="Miyauchi S."/>
            <person name="Viragh M."/>
            <person name="Kuo A."/>
            <person name="Thoen E."/>
            <person name="Andreopoulos B."/>
            <person name="Lu D."/>
            <person name="Skrede I."/>
            <person name="Drula E."/>
            <person name="Henrissat B."/>
            <person name="Morin E."/>
            <person name="Kohler A."/>
            <person name="Barry K."/>
            <person name="LaButti K."/>
            <person name="Morin E."/>
            <person name="Salamov A."/>
            <person name="Lipzen A."/>
            <person name="Mereny Z."/>
            <person name="Hegedus B."/>
            <person name="Baldrian P."/>
            <person name="Stursova M."/>
            <person name="Weitz H."/>
            <person name="Taylor A."/>
            <person name="Grigoriev I.V."/>
            <person name="Nagy L.G."/>
            <person name="Martin F."/>
            <person name="Kauserud H."/>
        </authorList>
    </citation>
    <scope>NUCLEOTIDE SEQUENCE</scope>
    <source>
        <strain evidence="2">CBHHK200</strain>
    </source>
</reference>
<dbReference type="Gene3D" id="2.60.40.420">
    <property type="entry name" value="Cupredoxins - blue copper proteins"/>
    <property type="match status" value="2"/>
</dbReference>
<feature type="signal peptide" evidence="1">
    <location>
        <begin position="1"/>
        <end position="18"/>
    </location>
</feature>
<feature type="chain" id="PRO_5042157116" evidence="1">
    <location>
        <begin position="19"/>
        <end position="374"/>
    </location>
</feature>
<keyword evidence="3" id="KW-1185">Reference proteome</keyword>
<dbReference type="AlphaFoldDB" id="A0AAD6S3K4"/>
<feature type="non-terminal residue" evidence="2">
    <location>
        <position position="1"/>
    </location>
</feature>
<evidence type="ECO:0000313" key="3">
    <source>
        <dbReference type="Proteomes" id="UP001218188"/>
    </source>
</evidence>
<proteinExistence type="predicted"/>
<dbReference type="PANTHER" id="PTHR34883">
    <property type="entry name" value="SERINE-RICH PROTEIN, PUTATIVE-RELATED-RELATED"/>
    <property type="match status" value="1"/>
</dbReference>
<dbReference type="PANTHER" id="PTHR34883:SF4">
    <property type="entry name" value="CUPREDOXIN"/>
    <property type="match status" value="1"/>
</dbReference>
<sequence>MTSTLVTLVLALIPAALAQQTHDVSVGAGGMLVYDPPSITAAQGDIVRFTFNPKNHTVTQSSFAAPCVPLAGGASSGFQAVSNVSALLPTWTFTVADGTTPFWFHCEQTVPASHCGAGMVFAINAPADPDPHSFTNFQKLAMQLNGTATASMPAATSDAYTTPPAQSWATATATVADGASTWTTVYTSYDGTPAPTYAPTPVDHKILVGANGLTYTPSNISASIGDTVTFEFHPKNHTVTQSSFLSPCKALAETSTTGQVGFKSGFQFVDPNATVFPTFTITINDTAPIWGYCGQQGPPVHCQQGMVFSINAVESGPNNFNAFQALANRSGSDSAAAAASSGTFGSITAGAPGASGTPGAAVGGARVSGAAALV</sequence>
<dbReference type="EMBL" id="JARJCM010000270">
    <property type="protein sequence ID" value="KAJ7020235.1"/>
    <property type="molecule type" value="Genomic_DNA"/>
</dbReference>
<accession>A0AAD6S3K4</accession>
<dbReference type="CDD" id="cd00920">
    <property type="entry name" value="Cupredoxin"/>
    <property type="match status" value="2"/>
</dbReference>
<dbReference type="InterPro" id="IPR052953">
    <property type="entry name" value="Ser-rich/MCO-related"/>
</dbReference>
<evidence type="ECO:0000313" key="2">
    <source>
        <dbReference type="EMBL" id="KAJ7020235.1"/>
    </source>
</evidence>
<dbReference type="InterPro" id="IPR008972">
    <property type="entry name" value="Cupredoxin"/>
</dbReference>
<organism evidence="2 3">
    <name type="scientific">Mycena alexandri</name>
    <dbReference type="NCBI Taxonomy" id="1745969"/>
    <lineage>
        <taxon>Eukaryota</taxon>
        <taxon>Fungi</taxon>
        <taxon>Dikarya</taxon>
        <taxon>Basidiomycota</taxon>
        <taxon>Agaricomycotina</taxon>
        <taxon>Agaricomycetes</taxon>
        <taxon>Agaricomycetidae</taxon>
        <taxon>Agaricales</taxon>
        <taxon>Marasmiineae</taxon>
        <taxon>Mycenaceae</taxon>
        <taxon>Mycena</taxon>
    </lineage>
</organism>
<gene>
    <name evidence="2" type="ORF">C8F04DRAFT_888890</name>
</gene>